<dbReference type="SMART" id="SM00799">
    <property type="entry name" value="DENN"/>
    <property type="match status" value="1"/>
</dbReference>
<dbReference type="EMBL" id="JALJOV010000173">
    <property type="protein sequence ID" value="KAK9866283.1"/>
    <property type="molecule type" value="Genomic_DNA"/>
</dbReference>
<dbReference type="Pfam" id="PF03456">
    <property type="entry name" value="uDENN"/>
    <property type="match status" value="1"/>
</dbReference>
<feature type="compositionally biased region" description="Low complexity" evidence="1">
    <location>
        <begin position="451"/>
        <end position="463"/>
    </location>
</feature>
<feature type="compositionally biased region" description="Low complexity" evidence="1">
    <location>
        <begin position="524"/>
        <end position="536"/>
    </location>
</feature>
<dbReference type="InterPro" id="IPR001194">
    <property type="entry name" value="cDENN_dom"/>
</dbReference>
<feature type="domain" description="UDENN" evidence="2">
    <location>
        <begin position="726"/>
        <end position="1158"/>
    </location>
</feature>
<organism evidence="3 4">
    <name type="scientific">Apatococcus fuscideae</name>
    <dbReference type="NCBI Taxonomy" id="2026836"/>
    <lineage>
        <taxon>Eukaryota</taxon>
        <taxon>Viridiplantae</taxon>
        <taxon>Chlorophyta</taxon>
        <taxon>core chlorophytes</taxon>
        <taxon>Trebouxiophyceae</taxon>
        <taxon>Chlorellales</taxon>
        <taxon>Chlorellaceae</taxon>
        <taxon>Apatococcus</taxon>
    </lineage>
</organism>
<dbReference type="Gene3D" id="3.30.450.200">
    <property type="match status" value="1"/>
</dbReference>
<evidence type="ECO:0000313" key="4">
    <source>
        <dbReference type="Proteomes" id="UP001485043"/>
    </source>
</evidence>
<comment type="caution">
    <text evidence="3">The sequence shown here is derived from an EMBL/GenBank/DDBJ whole genome shotgun (WGS) entry which is preliminary data.</text>
</comment>
<accession>A0AAW1TBI0</accession>
<dbReference type="PANTHER" id="PTHR15288:SF0">
    <property type="entry name" value="UDENN DOMAIN-CONTAINING PROTEIN"/>
    <property type="match status" value="1"/>
</dbReference>
<protein>
    <recommendedName>
        <fullName evidence="2">UDENN domain-containing protein</fullName>
    </recommendedName>
</protein>
<feature type="region of interest" description="Disordered" evidence="1">
    <location>
        <begin position="357"/>
        <end position="410"/>
    </location>
</feature>
<evidence type="ECO:0000313" key="3">
    <source>
        <dbReference type="EMBL" id="KAK9866283.1"/>
    </source>
</evidence>
<name>A0AAW1TBI0_9CHLO</name>
<dbReference type="InterPro" id="IPR043153">
    <property type="entry name" value="DENN_C"/>
</dbReference>
<proteinExistence type="predicted"/>
<keyword evidence="4" id="KW-1185">Reference proteome</keyword>
<dbReference type="Pfam" id="PF02141">
    <property type="entry name" value="DENN"/>
    <property type="match status" value="1"/>
</dbReference>
<dbReference type="InterPro" id="IPR005113">
    <property type="entry name" value="uDENN_dom"/>
</dbReference>
<dbReference type="AlphaFoldDB" id="A0AAW1TBI0"/>
<dbReference type="InterPro" id="IPR037516">
    <property type="entry name" value="Tripartite_DENN"/>
</dbReference>
<feature type="compositionally biased region" description="Low complexity" evidence="1">
    <location>
        <begin position="678"/>
        <end position="693"/>
    </location>
</feature>
<sequence>MSVDSSKPSSSTEGNRSPRFSAAPEQQKGSHGLLPFFVEGQPIKNGGRKTLRSAFSGAFFKGGRAGAKWFNPEDFTAQKREWARQFGGKDKVIGWPAKCFEHFLVVGLPPTADVSSAIADATTAHSAKQVGADIDVLPESKPDSQHRGHIKGRPLQPQVLYKYPPDKPVISDVAAFCFPHGVQPMLLERTKSMSSLNQLIYSQRFQQSDESSFIFLLKVADNLPLYGVCCYMEEMVHRPPALLHDLFPDHNAPLSRYLISAPRCYCFLTHYPFFPLHFKVLHMVMGLERLERITAFIDEASEAGLGDMAPSEEPPDESEDSYLDASATGAVMLSQRSGQLPQQISVEQQMELTQQLSRQLSRQVPAQPLANGRLEPAASMRSRLPRRVPEQPILPSHGSYGNLATDPGAQSLLNMDQNYDEEWGTFGARPSRPSTSEASSVYGESPHRRASSGARASNSDASSIRGDGPRPFTADRSGSGVLNDLPSTHPHLFRDSRPSGELSDAQRGGQQGAAGLPGDPMQHAGSGASGDSGIASPFAQPRLQHASLPPDSFPPGRHRRTGSTDASRLLSQSSMGGLPPAGRRRSTRDPYLGPSDSPPSLGLEDSGTNPDKHSSNLIAAQRQSSAVLKRASERLRKVMEAQPEGSAGAQQINATSTLDGHAALHTRSLPPPIPGQHSSAALPAPSSLGPGSAQLRRHNRTHSGHVPKSNAPSSSYAQPSYPWTPTSEAGVDLYPEASGASDTSNASFYTAAEDGAESSAPSFAERPPSGIPGGKRDGRADRPSPLGANAGAGHPPLPTISTGSRSSFSHHAQANGRLGETVFPEAGPAPPDPNSPTSRRRGMRSMSLRNSSQRNLLKAPGNSELARICNSMQVLQAYWDAPVPQPGEDFEFNPDASLQPIHYRRSRSHEAAPLEYVHRAAIVAAESEAAEGLRVWTVANLCRSLSLENILTLLTGALLERQMVVFCPNLGVLSVTTLALIPLLRPFAWQSLLLPILPSSMLAFLEAPVPFILGVQYKTGEVASRCGDLIRVNVYKDKIKNASLPPLPNDRALVAALTKDYSMLATMGEDKARNRPIYSVTDSQRGASERFLRTVQNYLSGICDGIKQHAITDVQTSDRVSVLFKDSFLDSFANKDKPFMKQFLETQMFSVYSDSIIN</sequence>
<dbReference type="PANTHER" id="PTHR15288">
    <property type="entry name" value="DENN DOMAIN-CONTAINING PROTEIN 2"/>
    <property type="match status" value="1"/>
</dbReference>
<dbReference type="InterPro" id="IPR051942">
    <property type="entry name" value="DENN_domain_containing_2"/>
</dbReference>
<feature type="region of interest" description="Disordered" evidence="1">
    <location>
        <begin position="752"/>
        <end position="859"/>
    </location>
</feature>
<feature type="compositionally biased region" description="Polar residues" evidence="1">
    <location>
        <begin position="799"/>
        <end position="812"/>
    </location>
</feature>
<reference evidence="3 4" key="1">
    <citation type="journal article" date="2024" name="Nat. Commun.">
        <title>Phylogenomics reveals the evolutionary origins of lichenization in chlorophyte algae.</title>
        <authorList>
            <person name="Puginier C."/>
            <person name="Libourel C."/>
            <person name="Otte J."/>
            <person name="Skaloud P."/>
            <person name="Haon M."/>
            <person name="Grisel S."/>
            <person name="Petersen M."/>
            <person name="Berrin J.G."/>
            <person name="Delaux P.M."/>
            <person name="Dal Grande F."/>
            <person name="Keller J."/>
        </authorList>
    </citation>
    <scope>NUCLEOTIDE SEQUENCE [LARGE SCALE GENOMIC DNA]</scope>
    <source>
        <strain evidence="3 4">SAG 2523</strain>
    </source>
</reference>
<feature type="compositionally biased region" description="Low complexity" evidence="1">
    <location>
        <begin position="709"/>
        <end position="721"/>
    </location>
</feature>
<feature type="region of interest" description="Disordered" evidence="1">
    <location>
        <begin position="422"/>
        <end position="630"/>
    </location>
</feature>
<feature type="region of interest" description="Disordered" evidence="1">
    <location>
        <begin position="1"/>
        <end position="31"/>
    </location>
</feature>
<dbReference type="Proteomes" id="UP001485043">
    <property type="component" value="Unassembled WGS sequence"/>
</dbReference>
<gene>
    <name evidence="3" type="ORF">WJX84_002638</name>
</gene>
<evidence type="ECO:0000256" key="1">
    <source>
        <dbReference type="SAM" id="MobiDB-lite"/>
    </source>
</evidence>
<feature type="compositionally biased region" description="Polar residues" evidence="1">
    <location>
        <begin position="615"/>
        <end position="626"/>
    </location>
</feature>
<feature type="compositionally biased region" description="Basic residues" evidence="1">
    <location>
        <begin position="695"/>
        <end position="705"/>
    </location>
</feature>
<dbReference type="Gene3D" id="3.40.50.11500">
    <property type="match status" value="1"/>
</dbReference>
<feature type="compositionally biased region" description="Polar residues" evidence="1">
    <location>
        <begin position="1"/>
        <end position="15"/>
    </location>
</feature>
<feature type="region of interest" description="Disordered" evidence="1">
    <location>
        <begin position="664"/>
        <end position="723"/>
    </location>
</feature>
<evidence type="ECO:0000259" key="2">
    <source>
        <dbReference type="PROSITE" id="PS50211"/>
    </source>
</evidence>
<dbReference type="SMART" id="SM00800">
    <property type="entry name" value="uDENN"/>
    <property type="match status" value="1"/>
</dbReference>
<feature type="compositionally biased region" description="Polar residues" evidence="1">
    <location>
        <begin position="563"/>
        <end position="575"/>
    </location>
</feature>
<dbReference type="PROSITE" id="PS50211">
    <property type="entry name" value="DENN"/>
    <property type="match status" value="1"/>
</dbReference>